<evidence type="ECO:0000256" key="1">
    <source>
        <dbReference type="ARBA" id="ARBA00000385"/>
    </source>
</evidence>
<dbReference type="HOGENOM" id="CLU_032087_0_0_12"/>
<dbReference type="GO" id="GO:0003723">
    <property type="term" value="F:RNA binding"/>
    <property type="evidence" value="ECO:0007669"/>
    <property type="project" value="InterPro"/>
</dbReference>
<dbReference type="eggNOG" id="COG0130">
    <property type="taxonomic scope" value="Bacteria"/>
</dbReference>
<dbReference type="Pfam" id="PF01509">
    <property type="entry name" value="TruB_N"/>
    <property type="match status" value="1"/>
</dbReference>
<dbReference type="InterPro" id="IPR014780">
    <property type="entry name" value="tRNA_psdUridine_synth_TruB"/>
</dbReference>
<dbReference type="PATRIC" id="fig|889378.3.peg.1529"/>
<dbReference type="CDD" id="cd02573">
    <property type="entry name" value="PseudoU_synth_EcTruB"/>
    <property type="match status" value="1"/>
</dbReference>
<dbReference type="KEGG" id="sfc:Spiaf_1538"/>
<dbReference type="GO" id="GO:0160148">
    <property type="term" value="F:tRNA pseudouridine(55) synthase activity"/>
    <property type="evidence" value="ECO:0007669"/>
    <property type="project" value="UniProtKB-EC"/>
</dbReference>
<protein>
    <recommendedName>
        <fullName evidence="5">tRNA pseudouridine synthase B</fullName>
        <ecNumber evidence="5">5.4.99.25</ecNumber>
    </recommendedName>
    <alternativeName>
        <fullName evidence="5">tRNA pseudouridine(55) synthase</fullName>
        <shortName evidence="5">Psi55 synthase</shortName>
    </alternativeName>
    <alternativeName>
        <fullName evidence="5">tRNA pseudouridylate synthase</fullName>
    </alternativeName>
    <alternativeName>
        <fullName evidence="5">tRNA-uridine isomerase</fullName>
    </alternativeName>
</protein>
<feature type="domain" description="Pseudouridine synthase II N-terminal" evidence="6">
    <location>
        <begin position="30"/>
        <end position="174"/>
    </location>
</feature>
<evidence type="ECO:0000313" key="7">
    <source>
        <dbReference type="EMBL" id="AFG37597.1"/>
    </source>
</evidence>
<dbReference type="PANTHER" id="PTHR13767">
    <property type="entry name" value="TRNA-PSEUDOURIDINE SYNTHASE"/>
    <property type="match status" value="1"/>
</dbReference>
<dbReference type="PANTHER" id="PTHR13767:SF2">
    <property type="entry name" value="PSEUDOURIDYLATE SYNTHASE TRUB1"/>
    <property type="match status" value="1"/>
</dbReference>
<evidence type="ECO:0000256" key="2">
    <source>
        <dbReference type="ARBA" id="ARBA00005642"/>
    </source>
</evidence>
<keyword evidence="4 5" id="KW-0413">Isomerase</keyword>
<gene>
    <name evidence="5" type="primary">truB</name>
    <name evidence="7" type="ordered locus">Spiaf_1538</name>
</gene>
<evidence type="ECO:0000256" key="3">
    <source>
        <dbReference type="ARBA" id="ARBA00022694"/>
    </source>
</evidence>
<dbReference type="Proteomes" id="UP000007383">
    <property type="component" value="Chromosome"/>
</dbReference>
<dbReference type="HAMAP" id="MF_01080">
    <property type="entry name" value="TruB_bact"/>
    <property type="match status" value="1"/>
</dbReference>
<evidence type="ECO:0000256" key="4">
    <source>
        <dbReference type="ARBA" id="ARBA00023235"/>
    </source>
</evidence>
<dbReference type="RefSeq" id="WP_014455580.1">
    <property type="nucleotide sequence ID" value="NC_017098.1"/>
</dbReference>
<dbReference type="InterPro" id="IPR020103">
    <property type="entry name" value="PsdUridine_synth_cat_dom_sf"/>
</dbReference>
<dbReference type="NCBIfam" id="TIGR00431">
    <property type="entry name" value="TruB"/>
    <property type="match status" value="1"/>
</dbReference>
<evidence type="ECO:0000259" key="6">
    <source>
        <dbReference type="Pfam" id="PF01509"/>
    </source>
</evidence>
<keyword evidence="3 5" id="KW-0819">tRNA processing</keyword>
<dbReference type="STRING" id="889378.Spiaf_1538"/>
<proteinExistence type="inferred from homology"/>
<sequence>MNPHGLLLLYKPAGVSSFKALAPIKRSLPRRYKLGHTGTLDPFADGLLIAVVGSYTKLADCSHRFLKRYTAEIRFGEQTDTLDPEGEPVRSCPVPALAAEDIEHAFRKFTGTIQQVPPAHSAVHINGRRAYALARAGQEFTIPSREVYIEQISLLHQRDDGITIDVVCGAGTYIRSLARDLALQLGTCGHLISLTRTAIGPFQVADAVAPEAFQGNSHAMTASLQSGEATYTRFTGRPVLQLRPEYAAPFSMGRPLQHEWFSREIPAGTDTVFGVFLPGNEFAGQIRIGDTGLMYDFVTLQRGTTCDSQ</sequence>
<dbReference type="Gene3D" id="3.30.2350.10">
    <property type="entry name" value="Pseudouridine synthase"/>
    <property type="match status" value="1"/>
</dbReference>
<dbReference type="SUPFAM" id="SSF55120">
    <property type="entry name" value="Pseudouridine synthase"/>
    <property type="match status" value="1"/>
</dbReference>
<dbReference type="GO" id="GO:0031119">
    <property type="term" value="P:tRNA pseudouridine synthesis"/>
    <property type="evidence" value="ECO:0007669"/>
    <property type="project" value="UniProtKB-UniRule"/>
</dbReference>
<keyword evidence="8" id="KW-1185">Reference proteome</keyword>
<feature type="active site" description="Nucleophile" evidence="5">
    <location>
        <position position="41"/>
    </location>
</feature>
<evidence type="ECO:0000313" key="8">
    <source>
        <dbReference type="Proteomes" id="UP000007383"/>
    </source>
</evidence>
<reference evidence="8" key="1">
    <citation type="journal article" date="2013" name="Stand. Genomic Sci.">
        <title>Complete genome sequence of the halophilic bacterium Spirochaeta africana type strain (Z-7692(T)) from the alkaline Lake Magadi in the East African Rift.</title>
        <authorList>
            <person name="Liolos K."/>
            <person name="Abt B."/>
            <person name="Scheuner C."/>
            <person name="Teshima H."/>
            <person name="Held B."/>
            <person name="Lapidus A."/>
            <person name="Nolan M."/>
            <person name="Lucas S."/>
            <person name="Deshpande S."/>
            <person name="Cheng J.F."/>
            <person name="Tapia R."/>
            <person name="Goodwin L.A."/>
            <person name="Pitluck S."/>
            <person name="Pagani I."/>
            <person name="Ivanova N."/>
            <person name="Mavromatis K."/>
            <person name="Mikhailova N."/>
            <person name="Huntemann M."/>
            <person name="Pati A."/>
            <person name="Chen A."/>
            <person name="Palaniappan K."/>
            <person name="Land M."/>
            <person name="Rohde M."/>
            <person name="Tindall B.J."/>
            <person name="Detter J.C."/>
            <person name="Goker M."/>
            <person name="Bristow J."/>
            <person name="Eisen J.A."/>
            <person name="Markowitz V."/>
            <person name="Hugenholtz P."/>
            <person name="Woyke T."/>
            <person name="Klenk H.P."/>
            <person name="Kyrpides N.C."/>
        </authorList>
    </citation>
    <scope>NUCLEOTIDE SEQUENCE</scope>
    <source>
        <strain evidence="8">ATCC 700263 / DSM 8902 / Z-7692</strain>
    </source>
</reference>
<dbReference type="GO" id="GO:1990481">
    <property type="term" value="P:mRNA pseudouridine synthesis"/>
    <property type="evidence" value="ECO:0007669"/>
    <property type="project" value="TreeGrafter"/>
</dbReference>
<dbReference type="EC" id="5.4.99.25" evidence="5"/>
<dbReference type="OrthoDB" id="9802309at2"/>
<dbReference type="InterPro" id="IPR002501">
    <property type="entry name" value="PsdUridine_synth_N"/>
</dbReference>
<organism evidence="7 8">
    <name type="scientific">Spirochaeta africana (strain ATCC 700263 / DSM 8902 / Z-7692)</name>
    <dbReference type="NCBI Taxonomy" id="889378"/>
    <lineage>
        <taxon>Bacteria</taxon>
        <taxon>Pseudomonadati</taxon>
        <taxon>Spirochaetota</taxon>
        <taxon>Spirochaetia</taxon>
        <taxon>Spirochaetales</taxon>
        <taxon>Spirochaetaceae</taxon>
        <taxon>Spirochaeta</taxon>
    </lineage>
</organism>
<comment type="function">
    <text evidence="5">Responsible for synthesis of pseudouridine from uracil-55 in the psi GC loop of transfer RNAs.</text>
</comment>
<evidence type="ECO:0000256" key="5">
    <source>
        <dbReference type="HAMAP-Rule" id="MF_01080"/>
    </source>
</evidence>
<accession>H9UJA4</accession>
<comment type="similarity">
    <text evidence="2 5">Belongs to the pseudouridine synthase TruB family. Type 1 subfamily.</text>
</comment>
<name>H9UJA4_SPIAZ</name>
<dbReference type="EMBL" id="CP003282">
    <property type="protein sequence ID" value="AFG37597.1"/>
    <property type="molecule type" value="Genomic_DNA"/>
</dbReference>
<comment type="catalytic activity">
    <reaction evidence="1 5">
        <text>uridine(55) in tRNA = pseudouridine(55) in tRNA</text>
        <dbReference type="Rhea" id="RHEA:42532"/>
        <dbReference type="Rhea" id="RHEA-COMP:10101"/>
        <dbReference type="Rhea" id="RHEA-COMP:10102"/>
        <dbReference type="ChEBI" id="CHEBI:65314"/>
        <dbReference type="ChEBI" id="CHEBI:65315"/>
        <dbReference type="EC" id="5.4.99.25"/>
    </reaction>
</comment>
<dbReference type="AlphaFoldDB" id="H9UJA4"/>